<protein>
    <recommendedName>
        <fullName evidence="5">phosphodiesterase I</fullName>
        <ecNumber evidence="5">3.1.4.1</ecNumber>
    </recommendedName>
</protein>
<proteinExistence type="inferred from homology"/>
<evidence type="ECO:0000313" key="12">
    <source>
        <dbReference type="EMBL" id="UYG50803.1"/>
    </source>
</evidence>
<dbReference type="InterPro" id="IPR014883">
    <property type="entry name" value="VRR_NUC"/>
</dbReference>
<dbReference type="InterPro" id="IPR011990">
    <property type="entry name" value="TPR-like_helical_dom_sf"/>
</dbReference>
<evidence type="ECO:0000256" key="5">
    <source>
        <dbReference type="ARBA" id="ARBA00012029"/>
    </source>
</evidence>
<evidence type="ECO:0000256" key="3">
    <source>
        <dbReference type="ARBA" id="ARBA00001946"/>
    </source>
</evidence>
<sequence>MSASIPVPPHRYYYLHNFERALDWIAQRYSDLLDGAEHDFLAQFAALPAMSRALLVRMLMRRGPWFRASKLVYEEIPEVCAATGPLLALGWLDARAPMHLEELFDLHTKSELAPLFAPPERGGGTRKSDWLLALGEVHAEPRPYAEWHPQASEPVWRVMLGALSERLRLMFFGNLRQDWTEFVLADLGVFRYESVAFDAASRAFQTRADIDAYLALHACREALEGGADAAAMRQAIEACRSANPWLEQRRAKLLLRLGHACERAQQWDEALLTYAQCSYPGARHRRLRVLERLERHEEALAGALEAQRSPESDEELQKLLRMLPRLQRSAGQGAPGRRPGAAQALSQLRSDIVLDPPAVPMSVEYVLRQHWHSEAAPVFYVENALINSLFGLLCWPAIFAPVQGAFFHPFQSAPADLSAPDFTQRRAQEFARCLALLDTPDYKAVILERYAAKHGLQSPFVFWGTLSEPLLLLALECIGAAHLKLLFTRLLADVKANRTGFPDLVRFWPDEKRYELVEVKGPGDKLQDNQIRWLQYCRGHGIPVSVCHVQWRAGPGDGP</sequence>
<keyword evidence="13" id="KW-1185">Reference proteome</keyword>
<dbReference type="SUPFAM" id="SSF48452">
    <property type="entry name" value="TPR-like"/>
    <property type="match status" value="1"/>
</dbReference>
<dbReference type="EC" id="3.1.4.1" evidence="5"/>
<keyword evidence="7" id="KW-0479">Metal-binding</keyword>
<dbReference type="Pfam" id="PF18081">
    <property type="entry name" value="FANC_SAP"/>
    <property type="match status" value="1"/>
</dbReference>
<dbReference type="InterPro" id="IPR040603">
    <property type="entry name" value="FAN1_SAP_bact"/>
</dbReference>
<evidence type="ECO:0000313" key="13">
    <source>
        <dbReference type="Proteomes" id="UP001162800"/>
    </source>
</evidence>
<keyword evidence="6" id="KW-0540">Nuclease</keyword>
<keyword evidence="9" id="KW-0460">Magnesium</keyword>
<dbReference type="Pfam" id="PF08774">
    <property type="entry name" value="VRR_NUC"/>
    <property type="match status" value="1"/>
</dbReference>
<evidence type="ECO:0000259" key="11">
    <source>
        <dbReference type="SMART" id="SM00990"/>
    </source>
</evidence>
<evidence type="ECO:0000256" key="9">
    <source>
        <dbReference type="ARBA" id="ARBA00022842"/>
    </source>
</evidence>
<dbReference type="InterPro" id="IPR049125">
    <property type="entry name" value="FAN1-like_WH"/>
</dbReference>
<dbReference type="Gene3D" id="3.40.1350.10">
    <property type="match status" value="1"/>
</dbReference>
<evidence type="ECO:0000256" key="7">
    <source>
        <dbReference type="ARBA" id="ARBA00022723"/>
    </source>
</evidence>
<dbReference type="Proteomes" id="UP001162800">
    <property type="component" value="Chromosome"/>
</dbReference>
<comment type="cofactor">
    <cofactor evidence="2">
        <name>Mn(2+)</name>
        <dbReference type="ChEBI" id="CHEBI:29035"/>
    </cofactor>
</comment>
<organism evidence="12 13">
    <name type="scientific">Comamonas endophytica</name>
    <dbReference type="NCBI Taxonomy" id="2949090"/>
    <lineage>
        <taxon>Bacteria</taxon>
        <taxon>Pseudomonadati</taxon>
        <taxon>Pseudomonadota</taxon>
        <taxon>Betaproteobacteria</taxon>
        <taxon>Burkholderiales</taxon>
        <taxon>Comamonadaceae</taxon>
        <taxon>Comamonas</taxon>
    </lineage>
</organism>
<dbReference type="EMBL" id="CP106881">
    <property type="protein sequence ID" value="UYG50803.1"/>
    <property type="molecule type" value="Genomic_DNA"/>
</dbReference>
<comment type="cofactor">
    <cofactor evidence="3">
        <name>Mg(2+)</name>
        <dbReference type="ChEBI" id="CHEBI:18420"/>
    </cofactor>
</comment>
<dbReference type="InterPro" id="IPR033315">
    <property type="entry name" value="Fan1-like"/>
</dbReference>
<keyword evidence="10" id="KW-0464">Manganese</keyword>
<dbReference type="RefSeq" id="WP_231041901.1">
    <property type="nucleotide sequence ID" value="NZ_CP106881.1"/>
</dbReference>
<reference evidence="12" key="1">
    <citation type="submission" date="2022-09" db="EMBL/GenBank/DDBJ databases">
        <title>The complete genome of Acidovorax sp. 5MLIR.</title>
        <authorList>
            <person name="Liu L."/>
            <person name="Yue J."/>
            <person name="Yang F."/>
            <person name="Yuan J."/>
            <person name="Li L."/>
        </authorList>
    </citation>
    <scope>NUCLEOTIDE SEQUENCE</scope>
    <source>
        <strain evidence="12">5MLIR</strain>
    </source>
</reference>
<feature type="domain" description="VRR-NUC" evidence="11">
    <location>
        <begin position="437"/>
        <end position="551"/>
    </location>
</feature>
<dbReference type="SMART" id="SM00990">
    <property type="entry name" value="VRR_NUC"/>
    <property type="match status" value="1"/>
</dbReference>
<dbReference type="InterPro" id="IPR011856">
    <property type="entry name" value="tRNA_endonuc-like_dom_sf"/>
</dbReference>
<dbReference type="PANTHER" id="PTHR15749:SF4">
    <property type="entry name" value="FANCONI-ASSOCIATED NUCLEASE 1"/>
    <property type="match status" value="1"/>
</dbReference>
<evidence type="ECO:0000256" key="2">
    <source>
        <dbReference type="ARBA" id="ARBA00001936"/>
    </source>
</evidence>
<gene>
    <name evidence="12" type="ORF">M9799_11955</name>
</gene>
<keyword evidence="8" id="KW-0378">Hydrolase</keyword>
<evidence type="ECO:0000256" key="4">
    <source>
        <dbReference type="ARBA" id="ARBA00005533"/>
    </source>
</evidence>
<evidence type="ECO:0000256" key="8">
    <source>
        <dbReference type="ARBA" id="ARBA00022801"/>
    </source>
</evidence>
<evidence type="ECO:0000256" key="6">
    <source>
        <dbReference type="ARBA" id="ARBA00022722"/>
    </source>
</evidence>
<comment type="similarity">
    <text evidence="4">Belongs to the FAN1 family.</text>
</comment>
<evidence type="ECO:0000256" key="1">
    <source>
        <dbReference type="ARBA" id="ARBA00000983"/>
    </source>
</evidence>
<dbReference type="Pfam" id="PF21315">
    <property type="entry name" value="FAN1_HTH"/>
    <property type="match status" value="1"/>
</dbReference>
<comment type="catalytic activity">
    <reaction evidence="1">
        <text>Hydrolytically removes 5'-nucleotides successively from the 3'-hydroxy termini of 3'-hydroxy-terminated oligonucleotides.</text>
        <dbReference type="EC" id="3.1.4.1"/>
    </reaction>
</comment>
<evidence type="ECO:0000256" key="10">
    <source>
        <dbReference type="ARBA" id="ARBA00023211"/>
    </source>
</evidence>
<accession>A0ABY6G6Y2</accession>
<dbReference type="PANTHER" id="PTHR15749">
    <property type="entry name" value="FANCONI-ASSOCIATED NUCLEASE 1"/>
    <property type="match status" value="1"/>
</dbReference>
<name>A0ABY6G6Y2_9BURK</name>